<sequence length="200" mass="22994">MFPIVPDSLSGIMEVVTAVGEVRPPQPVKLFIATLYEDPKVLVHLLPRLTERLGDIEWQSDPIPFTYTDYYRDIGERLLRVFLVFRELVDPGILPEVKLFTNELEKSTADATHPRRINLDPGYFDGGKIVLATTKNFSHRVYIGRGIYAEATIKWEKGDFRPFPYTYPDYQSEAYRPVLRKIRELYRASLNALSSNPKSA</sequence>
<dbReference type="Pfam" id="PF14385">
    <property type="entry name" value="DUF4416"/>
    <property type="match status" value="1"/>
</dbReference>
<proteinExistence type="predicted"/>
<evidence type="ECO:0000313" key="1">
    <source>
        <dbReference type="EMBL" id="HGI30414.1"/>
    </source>
</evidence>
<dbReference type="InterPro" id="IPR025529">
    <property type="entry name" value="DUF4416"/>
</dbReference>
<accession>A0A7V3YFY6</accession>
<reference evidence="1" key="1">
    <citation type="journal article" date="2020" name="mSystems">
        <title>Genome- and Community-Level Interaction Insights into Carbon Utilization and Element Cycling Functions of Hydrothermarchaeota in Hydrothermal Sediment.</title>
        <authorList>
            <person name="Zhou Z."/>
            <person name="Liu Y."/>
            <person name="Xu W."/>
            <person name="Pan J."/>
            <person name="Luo Z.H."/>
            <person name="Li M."/>
        </authorList>
    </citation>
    <scope>NUCLEOTIDE SEQUENCE [LARGE SCALE GENOMIC DNA]</scope>
    <source>
        <strain evidence="1">SpSt-747</strain>
    </source>
</reference>
<comment type="caution">
    <text evidence="1">The sequence shown here is derived from an EMBL/GenBank/DDBJ whole genome shotgun (WGS) entry which is preliminary data.</text>
</comment>
<dbReference type="EMBL" id="DTFV01000057">
    <property type="protein sequence ID" value="HGI30414.1"/>
    <property type="molecule type" value="Genomic_DNA"/>
</dbReference>
<protein>
    <submittedName>
        <fullName evidence="1">DUF4416 family protein</fullName>
    </submittedName>
</protein>
<name>A0A7V3YFY6_9BACT</name>
<dbReference type="AlphaFoldDB" id="A0A7V3YFY6"/>
<organism evidence="1">
    <name type="scientific">Candidatus Caldatribacterium californiense</name>
    <dbReference type="NCBI Taxonomy" id="1454726"/>
    <lineage>
        <taxon>Bacteria</taxon>
        <taxon>Pseudomonadati</taxon>
        <taxon>Atribacterota</taxon>
        <taxon>Atribacteria</taxon>
        <taxon>Atribacterales</taxon>
        <taxon>Candidatus Caldatribacteriaceae</taxon>
        <taxon>Candidatus Caldatribacterium</taxon>
    </lineage>
</organism>
<gene>
    <name evidence="1" type="ORF">ENV30_03790</name>
</gene>